<dbReference type="InterPro" id="IPR050484">
    <property type="entry name" value="Transf_Hexapept/Carb_Anhydrase"/>
</dbReference>
<dbReference type="Gene3D" id="2.160.10.10">
    <property type="entry name" value="Hexapeptide repeat proteins"/>
    <property type="match status" value="2"/>
</dbReference>
<keyword evidence="1" id="KW-0808">Transferase</keyword>
<dbReference type="RefSeq" id="WP_011831868.1">
    <property type="nucleotide sequence ID" value="NC_008826.1"/>
</dbReference>
<dbReference type="eggNOG" id="COG0663">
    <property type="taxonomic scope" value="Bacteria"/>
</dbReference>
<geneLocation type="plasmid" evidence="1 2">
    <name>RPME01</name>
</geneLocation>
<dbReference type="CDD" id="cd04645">
    <property type="entry name" value="LbH_gamma_CA_like"/>
    <property type="match status" value="2"/>
</dbReference>
<evidence type="ECO:0000313" key="1">
    <source>
        <dbReference type="EMBL" id="ABM97315.1"/>
    </source>
</evidence>
<dbReference type="PANTHER" id="PTHR13061">
    <property type="entry name" value="DYNACTIN SUBUNIT P25"/>
    <property type="match status" value="1"/>
</dbReference>
<dbReference type="InterPro" id="IPR011004">
    <property type="entry name" value="Trimer_LpxA-like_sf"/>
</dbReference>
<dbReference type="InterPro" id="IPR047324">
    <property type="entry name" value="LbH_gamma_CA-like"/>
</dbReference>
<dbReference type="AlphaFoldDB" id="A2SP26"/>
<dbReference type="HOGENOM" id="CLU_796810_0_0_4"/>
<protein>
    <submittedName>
        <fullName evidence="1">Carbonic anhydrase/acetyltransferase isoleucine patch superfamily-like protein</fullName>
    </submittedName>
</protein>
<keyword evidence="2" id="KW-1185">Reference proteome</keyword>
<dbReference type="InterPro" id="IPR001451">
    <property type="entry name" value="Hexapep"/>
</dbReference>
<name>A2SP26_METPP</name>
<gene>
    <name evidence="1" type="ordered locus">Mpe_B0545</name>
</gene>
<sequence length="340" mass="35091">MTLGLNLIAYQGTLPAFASQPAAALPGHAVVGRVSLGRNAWLGAGAVIRADGHFVRIGDDLHMGRGATIHIAHEVYPTLVGARVSIGADAVVHACTVGNDVVVERGSVILDGAKVGDGAVVEAGSIVYPRSTLEPGMLYAGRPAKLLRALGLHEVQSRAELQRARNEACDVRWTCQPIPTGAAPDSFVAGTCDLSGSVHLAEGASVWFGCRLDGREGPISIGRLCNVQDNSVLRAGSLGMSLGDQTTVGHNVQLVDCSVGSRCLVGIGSSIAPGTRIDDDTFVAGGSVTEPGQHLTGGRVWGGDPARPIGEMNEAKRTAISNIAIVYESYARALHASVLG</sequence>
<keyword evidence="1" id="KW-0614">Plasmid</keyword>
<dbReference type="SUPFAM" id="SSF51161">
    <property type="entry name" value="Trimeric LpxA-like enzymes"/>
    <property type="match status" value="2"/>
</dbReference>
<dbReference type="GO" id="GO:0016740">
    <property type="term" value="F:transferase activity"/>
    <property type="evidence" value="ECO:0007669"/>
    <property type="project" value="UniProtKB-KW"/>
</dbReference>
<proteinExistence type="predicted"/>
<dbReference type="KEGG" id="mpt:Mpe_B0545"/>
<organism evidence="1 2">
    <name type="scientific">Methylibium petroleiphilum (strain ATCC BAA-1232 / LMG 22953 / PM1)</name>
    <dbReference type="NCBI Taxonomy" id="420662"/>
    <lineage>
        <taxon>Bacteria</taxon>
        <taxon>Pseudomonadati</taxon>
        <taxon>Pseudomonadota</taxon>
        <taxon>Betaproteobacteria</taxon>
        <taxon>Burkholderiales</taxon>
        <taxon>Sphaerotilaceae</taxon>
        <taxon>Methylibium</taxon>
    </lineage>
</organism>
<reference evidence="1 2" key="1">
    <citation type="journal article" date="2007" name="J. Bacteriol.">
        <title>Whole-genome analysis of the methyl tert-butyl ether-degrading beta-proteobacterium Methylibium petroleiphilum PM1.</title>
        <authorList>
            <person name="Kane S.R."/>
            <person name="Chakicherla A.Y."/>
            <person name="Chain P.S.G."/>
            <person name="Schmidt R."/>
            <person name="Shin M.W."/>
            <person name="Legler T.C."/>
            <person name="Scow K.M."/>
            <person name="Larimer F.W."/>
            <person name="Lucas S.M."/>
            <person name="Richardson P.M."/>
            <person name="Hristova K.R."/>
        </authorList>
    </citation>
    <scope>NUCLEOTIDE SEQUENCE [LARGE SCALE GENOMIC DNA]</scope>
    <source>
        <strain evidence="2">ATCC BAA-1232 / LMG 22953 / PM1</strain>
        <plasmid evidence="1 2">RPME01</plasmid>
    </source>
</reference>
<dbReference type="Pfam" id="PF14602">
    <property type="entry name" value="Hexapep_2"/>
    <property type="match status" value="2"/>
</dbReference>
<accession>A2SP26</accession>
<evidence type="ECO:0000313" key="2">
    <source>
        <dbReference type="Proteomes" id="UP000000366"/>
    </source>
</evidence>
<dbReference type="PANTHER" id="PTHR13061:SF29">
    <property type="entry name" value="GAMMA CARBONIC ANHYDRASE-LIKE 1, MITOCHONDRIAL-RELATED"/>
    <property type="match status" value="1"/>
</dbReference>
<dbReference type="Proteomes" id="UP000000366">
    <property type="component" value="Plasmid RPME01"/>
</dbReference>
<dbReference type="EMBL" id="CP000556">
    <property type="protein sequence ID" value="ABM97315.1"/>
    <property type="molecule type" value="Genomic_DNA"/>
</dbReference>